<protein>
    <submittedName>
        <fullName evidence="1">Uncharacterized protein</fullName>
    </submittedName>
</protein>
<accession>X1JKT3</accession>
<organism evidence="1">
    <name type="scientific">marine sediment metagenome</name>
    <dbReference type="NCBI Taxonomy" id="412755"/>
    <lineage>
        <taxon>unclassified sequences</taxon>
        <taxon>metagenomes</taxon>
        <taxon>ecological metagenomes</taxon>
    </lineage>
</organism>
<reference evidence="1" key="1">
    <citation type="journal article" date="2014" name="Front. Microbiol.">
        <title>High frequency of phylogenetically diverse reductive dehalogenase-homologous genes in deep subseafloor sedimentary metagenomes.</title>
        <authorList>
            <person name="Kawai M."/>
            <person name="Futagami T."/>
            <person name="Toyoda A."/>
            <person name="Takaki Y."/>
            <person name="Nishi S."/>
            <person name="Hori S."/>
            <person name="Arai W."/>
            <person name="Tsubouchi T."/>
            <person name="Morono Y."/>
            <person name="Uchiyama I."/>
            <person name="Ito T."/>
            <person name="Fujiyama A."/>
            <person name="Inagaki F."/>
            <person name="Takami H."/>
        </authorList>
    </citation>
    <scope>NUCLEOTIDE SEQUENCE</scope>
    <source>
        <strain evidence="1">Expedition CK06-06</strain>
    </source>
</reference>
<sequence length="77" mass="8361">AEKVGYKVFDSTTSYDVEQGTTTAVEGIVMIKTSYFISGYVTGPGSVFLKDVEVHTSGYMVLTDINGLCFSCHNGFF</sequence>
<proteinExistence type="predicted"/>
<comment type="caution">
    <text evidence="1">The sequence shown here is derived from an EMBL/GenBank/DDBJ whole genome shotgun (WGS) entry which is preliminary data.</text>
</comment>
<dbReference type="EMBL" id="BARU01039526">
    <property type="protein sequence ID" value="GAH82065.1"/>
    <property type="molecule type" value="Genomic_DNA"/>
</dbReference>
<feature type="non-terminal residue" evidence="1">
    <location>
        <position position="1"/>
    </location>
</feature>
<dbReference type="AlphaFoldDB" id="X1JKT3"/>
<evidence type="ECO:0000313" key="1">
    <source>
        <dbReference type="EMBL" id="GAH82065.1"/>
    </source>
</evidence>
<name>X1JKT3_9ZZZZ</name>
<gene>
    <name evidence="1" type="ORF">S03H2_61249</name>
</gene>